<evidence type="ECO:0000256" key="7">
    <source>
        <dbReference type="SAM" id="Phobius"/>
    </source>
</evidence>
<evidence type="ECO:0000256" key="5">
    <source>
        <dbReference type="ARBA" id="ARBA00023049"/>
    </source>
</evidence>
<protein>
    <submittedName>
        <fullName evidence="9">M56 family metallopeptidase</fullName>
    </submittedName>
</protein>
<name>A0A941IS21_9ACTN</name>
<organism evidence="9 10">
    <name type="scientific">Actinospica durhamensis</name>
    <dbReference type="NCBI Taxonomy" id="1508375"/>
    <lineage>
        <taxon>Bacteria</taxon>
        <taxon>Bacillati</taxon>
        <taxon>Actinomycetota</taxon>
        <taxon>Actinomycetes</taxon>
        <taxon>Catenulisporales</taxon>
        <taxon>Actinospicaceae</taxon>
        <taxon>Actinospica</taxon>
    </lineage>
</organism>
<comment type="similarity">
    <text evidence="6">Belongs to the peptidase M48 family.</text>
</comment>
<dbReference type="GO" id="GO:0004222">
    <property type="term" value="F:metalloendopeptidase activity"/>
    <property type="evidence" value="ECO:0007669"/>
    <property type="project" value="InterPro"/>
</dbReference>
<keyword evidence="1 6" id="KW-0645">Protease</keyword>
<dbReference type="CDD" id="cd07326">
    <property type="entry name" value="M56_BlaR1_MecR1_like"/>
    <property type="match status" value="1"/>
</dbReference>
<evidence type="ECO:0000259" key="8">
    <source>
        <dbReference type="Pfam" id="PF01435"/>
    </source>
</evidence>
<accession>A0A941IS21</accession>
<evidence type="ECO:0000256" key="6">
    <source>
        <dbReference type="RuleBase" id="RU003983"/>
    </source>
</evidence>
<evidence type="ECO:0000256" key="3">
    <source>
        <dbReference type="ARBA" id="ARBA00022801"/>
    </source>
</evidence>
<dbReference type="AlphaFoldDB" id="A0A941IS21"/>
<evidence type="ECO:0000256" key="1">
    <source>
        <dbReference type="ARBA" id="ARBA00022670"/>
    </source>
</evidence>
<keyword evidence="3 6" id="KW-0378">Hydrolase</keyword>
<dbReference type="GO" id="GO:0046872">
    <property type="term" value="F:metal ion binding"/>
    <property type="evidence" value="ECO:0007669"/>
    <property type="project" value="UniProtKB-KW"/>
</dbReference>
<dbReference type="GO" id="GO:0006508">
    <property type="term" value="P:proteolysis"/>
    <property type="evidence" value="ECO:0007669"/>
    <property type="project" value="UniProtKB-KW"/>
</dbReference>
<dbReference type="Proteomes" id="UP000675781">
    <property type="component" value="Unassembled WGS sequence"/>
</dbReference>
<dbReference type="Gene3D" id="3.30.2010.10">
    <property type="entry name" value="Metalloproteases ('zincins'), catalytic domain"/>
    <property type="match status" value="1"/>
</dbReference>
<dbReference type="InterPro" id="IPR001915">
    <property type="entry name" value="Peptidase_M48"/>
</dbReference>
<evidence type="ECO:0000313" key="9">
    <source>
        <dbReference type="EMBL" id="MBR7835917.1"/>
    </source>
</evidence>
<evidence type="ECO:0000313" key="10">
    <source>
        <dbReference type="Proteomes" id="UP000675781"/>
    </source>
</evidence>
<dbReference type="PANTHER" id="PTHR34978:SF3">
    <property type="entry name" value="SLR0241 PROTEIN"/>
    <property type="match status" value="1"/>
</dbReference>
<feature type="domain" description="Peptidase M48" evidence="8">
    <location>
        <begin position="119"/>
        <end position="172"/>
    </location>
</feature>
<dbReference type="RefSeq" id="WP_212530406.1">
    <property type="nucleotide sequence ID" value="NZ_JAGSOG010000115.1"/>
</dbReference>
<keyword evidence="5 6" id="KW-0482">Metalloprotease</keyword>
<comment type="cofactor">
    <cofactor evidence="6">
        <name>Zn(2+)</name>
        <dbReference type="ChEBI" id="CHEBI:29105"/>
    </cofactor>
    <text evidence="6">Binds 1 zinc ion per subunit.</text>
</comment>
<dbReference type="Pfam" id="PF01435">
    <property type="entry name" value="Peptidase_M48"/>
    <property type="match status" value="1"/>
</dbReference>
<evidence type="ECO:0000256" key="2">
    <source>
        <dbReference type="ARBA" id="ARBA00022723"/>
    </source>
</evidence>
<keyword evidence="7" id="KW-0812">Transmembrane</keyword>
<reference evidence="9" key="1">
    <citation type="submission" date="2021-04" db="EMBL/GenBank/DDBJ databases">
        <title>Genome based classification of Actinospica acidithermotolerans sp. nov., an actinobacterium isolated from an Indonesian hot spring.</title>
        <authorList>
            <person name="Kusuma A.B."/>
            <person name="Putra K.E."/>
            <person name="Nafisah S."/>
            <person name="Loh J."/>
            <person name="Nouioui I."/>
            <person name="Goodfellow M."/>
        </authorList>
    </citation>
    <scope>NUCLEOTIDE SEQUENCE</scope>
    <source>
        <strain evidence="9">CSCA 57</strain>
    </source>
</reference>
<dbReference type="EMBL" id="JAGSOG010000115">
    <property type="protein sequence ID" value="MBR7835917.1"/>
    <property type="molecule type" value="Genomic_DNA"/>
</dbReference>
<proteinExistence type="inferred from homology"/>
<sequence length="248" mass="26662">MLSLLAAVAAFISVVLAWPVPERLSRAHWPSRYPRRAIALWQAVGLLGGLSAVSCLLLLGFDPLGRDWTLLNLGGLAGAAVLLTWLLGVLLTNTVRIERQLRRQRDAVDLLSWIDGDGVLVLDHPEPAAYCLPGPRPRIVVTHGAIESLGPEELAAVLAHERAHAVGRHELIIQPFVAWESALPFLPPARRATAAVAELVEMLADDHAARATSPRALARALAQVGSDRLPSDGSAPASVLPRVRRLVK</sequence>
<keyword evidence="7" id="KW-1133">Transmembrane helix</keyword>
<comment type="caution">
    <text evidence="9">The sequence shown here is derived from an EMBL/GenBank/DDBJ whole genome shotgun (WGS) entry which is preliminary data.</text>
</comment>
<keyword evidence="10" id="KW-1185">Reference proteome</keyword>
<dbReference type="PANTHER" id="PTHR34978">
    <property type="entry name" value="POSSIBLE SENSOR-TRANSDUCER PROTEIN BLAR"/>
    <property type="match status" value="1"/>
</dbReference>
<keyword evidence="2" id="KW-0479">Metal-binding</keyword>
<keyword evidence="7" id="KW-0472">Membrane</keyword>
<gene>
    <name evidence="9" type="ORF">KDL01_21765</name>
</gene>
<evidence type="ECO:0000256" key="4">
    <source>
        <dbReference type="ARBA" id="ARBA00022833"/>
    </source>
</evidence>
<dbReference type="InterPro" id="IPR052173">
    <property type="entry name" value="Beta-lactam_resp_regulator"/>
</dbReference>
<feature type="transmembrane region" description="Helical" evidence="7">
    <location>
        <begin position="68"/>
        <end position="91"/>
    </location>
</feature>
<keyword evidence="4 6" id="KW-0862">Zinc</keyword>
<feature type="transmembrane region" description="Helical" evidence="7">
    <location>
        <begin position="41"/>
        <end position="61"/>
    </location>
</feature>